<dbReference type="Gene3D" id="3.20.20.30">
    <property type="entry name" value="Luciferase-like domain"/>
    <property type="match status" value="1"/>
</dbReference>
<comment type="similarity">
    <text evidence="1">Belongs to the bacterial luciferase oxidoreductase family.</text>
</comment>
<evidence type="ECO:0000259" key="5">
    <source>
        <dbReference type="Pfam" id="PF00296"/>
    </source>
</evidence>
<dbReference type="InterPro" id="IPR050766">
    <property type="entry name" value="Bact_Lucif_Oxidored"/>
</dbReference>
<dbReference type="Proteomes" id="UP000199576">
    <property type="component" value="Chromosome I"/>
</dbReference>
<dbReference type="GO" id="GO:0004497">
    <property type="term" value="F:monooxygenase activity"/>
    <property type="evidence" value="ECO:0007669"/>
    <property type="project" value="UniProtKB-KW"/>
</dbReference>
<proteinExistence type="inferred from homology"/>
<dbReference type="PANTHER" id="PTHR30137:SF16">
    <property type="entry name" value="BLL0895 PROTEIN"/>
    <property type="match status" value="1"/>
</dbReference>
<evidence type="ECO:0000256" key="3">
    <source>
        <dbReference type="ARBA" id="ARBA00023002"/>
    </source>
</evidence>
<evidence type="ECO:0000256" key="4">
    <source>
        <dbReference type="ARBA" id="ARBA00023033"/>
    </source>
</evidence>
<evidence type="ECO:0000313" key="6">
    <source>
        <dbReference type="EMBL" id="SDT08825.1"/>
    </source>
</evidence>
<keyword evidence="4 6" id="KW-0503">Monooxygenase</keyword>
<sequence length="447" mass="49962">MTDKNKVEFFGIIEGGYPNIPHASDRPKKTNYVDLSNSHVDPIRSQRILEDQLELLASMEKHGLDGAGFTEQHNGPLGHLPNPMLGAAWLAANTRHIKIFVNGPLMNAYLSPVRLAEEIAVVDVMSKGRLMIGLPIGLGAQYHALGMNPAEARERHAEGHDLLVKALTETGPFQWHGRYYNHHYVNIWPRPAHKIEFNMPGGGSQETLELAAKRRYTYQTVLNDRKAMAGVMNKFRELCRAEGYEPDPKQSAVVVEIHVAETDAQAKAESEAGYLWNYQNYFEAPMHDKFPAGYTSEKSMRGIMKAGFSLNTKAMTYDDLVENNWVIAGSPETVTAKLEELIKDTGAGRIFLGFSMGSKPRWLIEKSLTLFAQEVLPNFRPNGRPLWAEPDFPKHGFGSSVEYAAQRRADVEAPTIIRDGQRVDITRSNIVDMDDRIARYASGVGDN</sequence>
<name>A0ABY0URH1_PSECE</name>
<dbReference type="RefSeq" id="WP_090220048.1">
    <property type="nucleotide sequence ID" value="NZ_LT629753.1"/>
</dbReference>
<dbReference type="EMBL" id="LT629753">
    <property type="protein sequence ID" value="SDT08825.1"/>
    <property type="molecule type" value="Genomic_DNA"/>
</dbReference>
<dbReference type="Pfam" id="PF00296">
    <property type="entry name" value="Bac_luciferase"/>
    <property type="match status" value="1"/>
</dbReference>
<keyword evidence="7" id="KW-1185">Reference proteome</keyword>
<reference evidence="6 7" key="1">
    <citation type="submission" date="2016-10" db="EMBL/GenBank/DDBJ databases">
        <authorList>
            <person name="Varghese N."/>
            <person name="Submissions S."/>
        </authorList>
    </citation>
    <scope>NUCLEOTIDE SEQUENCE [LARGE SCALE GENOMIC DNA]</scope>
    <source>
        <strain evidence="6 7">BS2981</strain>
    </source>
</reference>
<accession>A0ABY0URH1</accession>
<gene>
    <name evidence="6" type="ORF">SAMN04490182_3246</name>
</gene>
<feature type="domain" description="Luciferase-like" evidence="5">
    <location>
        <begin position="47"/>
        <end position="347"/>
    </location>
</feature>
<dbReference type="PANTHER" id="PTHR30137">
    <property type="entry name" value="LUCIFERASE-LIKE MONOOXYGENASE"/>
    <property type="match status" value="1"/>
</dbReference>
<dbReference type="InterPro" id="IPR011251">
    <property type="entry name" value="Luciferase-like_dom"/>
</dbReference>
<protein>
    <submittedName>
        <fullName evidence="6">Flavin-dependent oxidoreductase, luciferase family (Includes alkanesulfonate monooxygenase SsuD and methylene tetrahydromethanopterin reductase)</fullName>
    </submittedName>
</protein>
<evidence type="ECO:0000313" key="7">
    <source>
        <dbReference type="Proteomes" id="UP000199576"/>
    </source>
</evidence>
<dbReference type="SUPFAM" id="SSF51679">
    <property type="entry name" value="Bacterial luciferase-like"/>
    <property type="match status" value="1"/>
</dbReference>
<evidence type="ECO:0000256" key="1">
    <source>
        <dbReference type="ARBA" id="ARBA00010426"/>
    </source>
</evidence>
<organism evidence="6 7">
    <name type="scientific">Pseudomonas cedrina</name>
    <dbReference type="NCBI Taxonomy" id="651740"/>
    <lineage>
        <taxon>Bacteria</taxon>
        <taxon>Pseudomonadati</taxon>
        <taxon>Pseudomonadota</taxon>
        <taxon>Gammaproteobacteria</taxon>
        <taxon>Pseudomonadales</taxon>
        <taxon>Pseudomonadaceae</taxon>
        <taxon>Pseudomonas</taxon>
    </lineage>
</organism>
<keyword evidence="2" id="KW-0285">Flavoprotein</keyword>
<keyword evidence="3" id="KW-0560">Oxidoreductase</keyword>
<dbReference type="InterPro" id="IPR036661">
    <property type="entry name" value="Luciferase-like_sf"/>
</dbReference>
<evidence type="ECO:0000256" key="2">
    <source>
        <dbReference type="ARBA" id="ARBA00022630"/>
    </source>
</evidence>